<accession>A0A182F8F8</accession>
<evidence type="ECO:0000313" key="2">
    <source>
        <dbReference type="EnsemblMetazoa" id="AALB002782-PA"/>
    </source>
</evidence>
<reference evidence="2 3" key="1">
    <citation type="journal article" date="2017" name="G3 (Bethesda)">
        <title>The Physical Genome Mapping of Anopheles albimanus Corrected Scaffold Misassemblies and Identified Interarm Rearrangements in Genus Anopheles.</title>
        <authorList>
            <person name="Artemov G.N."/>
            <person name="Peery A.N."/>
            <person name="Jiang X."/>
            <person name="Tu Z."/>
            <person name="Stegniy V.N."/>
            <person name="Sharakhova M.V."/>
            <person name="Sharakhov I.V."/>
        </authorList>
    </citation>
    <scope>NUCLEOTIDE SEQUENCE [LARGE SCALE GENOMIC DNA]</scope>
    <source>
        <strain evidence="2 3">ALBI9_A</strain>
    </source>
</reference>
<dbReference type="PROSITE" id="PS50162">
    <property type="entry name" value="RECA_2"/>
    <property type="match status" value="1"/>
</dbReference>
<dbReference type="GO" id="GO:0071140">
    <property type="term" value="P:resolution of mitotic recombination intermediates"/>
    <property type="evidence" value="ECO:0007669"/>
    <property type="project" value="TreeGrafter"/>
</dbReference>
<dbReference type="KEGG" id="aali:118459963"/>
<name>A0A182F8F8_ANOAL</name>
<dbReference type="GO" id="GO:0090656">
    <property type="term" value="P:t-circle formation"/>
    <property type="evidence" value="ECO:0007669"/>
    <property type="project" value="TreeGrafter"/>
</dbReference>
<keyword evidence="3" id="KW-1185">Reference proteome</keyword>
<evidence type="ECO:0000313" key="3">
    <source>
        <dbReference type="Proteomes" id="UP000069272"/>
    </source>
</evidence>
<feature type="domain" description="RecA family profile 1" evidence="1">
    <location>
        <begin position="20"/>
        <end position="192"/>
    </location>
</feature>
<dbReference type="STRING" id="7167.A0A182F8F8"/>
<dbReference type="InterPro" id="IPR027417">
    <property type="entry name" value="P-loop_NTPase"/>
</dbReference>
<dbReference type="PANTHER" id="PTHR46487:SF1">
    <property type="entry name" value="DNA REPAIR PROTEIN XRCC3"/>
    <property type="match status" value="1"/>
</dbReference>
<dbReference type="InterPro" id="IPR020588">
    <property type="entry name" value="RecA_ATP-bd"/>
</dbReference>
<dbReference type="InterPro" id="IPR003593">
    <property type="entry name" value="AAA+_ATPase"/>
</dbReference>
<dbReference type="GO" id="GO:0140664">
    <property type="term" value="F:ATP-dependent DNA damage sensor activity"/>
    <property type="evidence" value="ECO:0007669"/>
    <property type="project" value="InterPro"/>
</dbReference>
<dbReference type="PANTHER" id="PTHR46487">
    <property type="entry name" value="DNA REPAIR PROTEIN XRCC3"/>
    <property type="match status" value="1"/>
</dbReference>
<dbReference type="RefSeq" id="XP_035779744.1">
    <property type="nucleotide sequence ID" value="XM_035923851.1"/>
</dbReference>
<sequence>MSAFEGFTSGTDIETKHAARWAKLSFGVKLFDAMTDGGIPRRGIVEIAGDPGSGKTQIALKLALEAQRQDPDASVVFISTEHPFPSGRLLEMEAALKRQHPSDPFVQQHNFADGVLVEHVKYVRSLTNCLFQQLPQLLKSTRVSLVIIDSITGPFIGEKDYKARAATFREIVQRLHLLQEQYNMAVYVNNQVRSVIDASGPQRRGKCIAALGLTWSSLVHTRLQLCRNAGKYKRCIVLFGPTIGPAHGVFQIDESGPCDIPDLPLGHMPDTNK</sequence>
<dbReference type="AlphaFoldDB" id="A0A182F8F8"/>
<organism evidence="2 3">
    <name type="scientific">Anopheles albimanus</name>
    <name type="common">New world malaria mosquito</name>
    <dbReference type="NCBI Taxonomy" id="7167"/>
    <lineage>
        <taxon>Eukaryota</taxon>
        <taxon>Metazoa</taxon>
        <taxon>Ecdysozoa</taxon>
        <taxon>Arthropoda</taxon>
        <taxon>Hexapoda</taxon>
        <taxon>Insecta</taxon>
        <taxon>Pterygota</taxon>
        <taxon>Neoptera</taxon>
        <taxon>Endopterygota</taxon>
        <taxon>Diptera</taxon>
        <taxon>Nematocera</taxon>
        <taxon>Culicoidea</taxon>
        <taxon>Culicidae</taxon>
        <taxon>Anophelinae</taxon>
        <taxon>Anopheles</taxon>
    </lineage>
</organism>
<dbReference type="Gene3D" id="3.40.50.300">
    <property type="entry name" value="P-loop containing nucleotide triphosphate hydrolases"/>
    <property type="match status" value="1"/>
</dbReference>
<evidence type="ECO:0000259" key="1">
    <source>
        <dbReference type="PROSITE" id="PS50162"/>
    </source>
</evidence>
<reference evidence="2" key="2">
    <citation type="submission" date="2022-08" db="UniProtKB">
        <authorList>
            <consortium name="EnsemblMetazoa"/>
        </authorList>
    </citation>
    <scope>IDENTIFICATION</scope>
    <source>
        <strain evidence="2">STECLA/ALBI9_A</strain>
    </source>
</reference>
<dbReference type="GO" id="GO:0000400">
    <property type="term" value="F:four-way junction DNA binding"/>
    <property type="evidence" value="ECO:0007669"/>
    <property type="project" value="TreeGrafter"/>
</dbReference>
<dbReference type="GO" id="GO:0033065">
    <property type="term" value="C:Rad51C-XRCC3 complex"/>
    <property type="evidence" value="ECO:0007669"/>
    <property type="project" value="TreeGrafter"/>
</dbReference>
<dbReference type="VEuPathDB" id="VectorBase:AALB20_030399"/>
<dbReference type="InterPro" id="IPR013632">
    <property type="entry name" value="Rad51_C"/>
</dbReference>
<dbReference type="Pfam" id="PF08423">
    <property type="entry name" value="Rad51"/>
    <property type="match status" value="1"/>
</dbReference>
<dbReference type="GO" id="GO:0005657">
    <property type="term" value="C:replication fork"/>
    <property type="evidence" value="ECO:0007669"/>
    <property type="project" value="TreeGrafter"/>
</dbReference>
<proteinExistence type="predicted"/>
<dbReference type="OrthoDB" id="1861185at2759"/>
<dbReference type="EnsemblMetazoa" id="AALB002782-RA">
    <property type="protein sequence ID" value="AALB002782-PA"/>
    <property type="gene ID" value="AALB002782"/>
</dbReference>
<dbReference type="GO" id="GO:0045003">
    <property type="term" value="P:double-strand break repair via synthesis-dependent strand annealing"/>
    <property type="evidence" value="ECO:0007669"/>
    <property type="project" value="TreeGrafter"/>
</dbReference>
<protein>
    <recommendedName>
        <fullName evidence="1">RecA family profile 1 domain-containing protein</fullName>
    </recommendedName>
</protein>
<dbReference type="GO" id="GO:0005524">
    <property type="term" value="F:ATP binding"/>
    <property type="evidence" value="ECO:0007669"/>
    <property type="project" value="InterPro"/>
</dbReference>
<dbReference type="SMART" id="SM00382">
    <property type="entry name" value="AAA"/>
    <property type="match status" value="1"/>
</dbReference>
<dbReference type="GO" id="GO:0000722">
    <property type="term" value="P:telomere maintenance via recombination"/>
    <property type="evidence" value="ECO:0007669"/>
    <property type="project" value="TreeGrafter"/>
</dbReference>
<dbReference type="SUPFAM" id="SSF52540">
    <property type="entry name" value="P-loop containing nucleoside triphosphate hydrolases"/>
    <property type="match status" value="1"/>
</dbReference>
<dbReference type="Proteomes" id="UP000069272">
    <property type="component" value="Chromosome 2R"/>
</dbReference>
<dbReference type="GeneID" id="118459963"/>
<dbReference type="VEuPathDB" id="VectorBase:AALB002782"/>